<dbReference type="PANTHER" id="PTHR42928:SF5">
    <property type="entry name" value="BLR1237 PROTEIN"/>
    <property type="match status" value="1"/>
</dbReference>
<dbReference type="Proteomes" id="UP000199473">
    <property type="component" value="Unassembled WGS sequence"/>
</dbReference>
<dbReference type="SUPFAM" id="SSF53850">
    <property type="entry name" value="Periplasmic binding protein-like II"/>
    <property type="match status" value="1"/>
</dbReference>
<evidence type="ECO:0000256" key="1">
    <source>
        <dbReference type="ARBA" id="ARBA00006987"/>
    </source>
</evidence>
<dbReference type="RefSeq" id="WP_092961302.1">
    <property type="nucleotide sequence ID" value="NZ_FOSQ01000007.1"/>
</dbReference>
<comment type="similarity">
    <text evidence="1">Belongs to the UPF0065 (bug) family.</text>
</comment>
<dbReference type="OrthoDB" id="8443386at2"/>
<keyword evidence="3" id="KW-0675">Receptor</keyword>
<dbReference type="STRING" id="1123062.SAMN02745775_107111"/>
<keyword evidence="4" id="KW-1185">Reference proteome</keyword>
<gene>
    <name evidence="3" type="ORF">SAMN02745775_107111</name>
</gene>
<dbReference type="EMBL" id="FOSQ01000007">
    <property type="protein sequence ID" value="SFK78472.1"/>
    <property type="molecule type" value="Genomic_DNA"/>
</dbReference>
<reference evidence="3 4" key="1">
    <citation type="submission" date="2016-10" db="EMBL/GenBank/DDBJ databases">
        <authorList>
            <person name="de Groot N.N."/>
        </authorList>
    </citation>
    <scope>NUCLEOTIDE SEQUENCE [LARGE SCALE GENOMIC DNA]</scope>
    <source>
        <strain evidence="3 4">DSM 19981</strain>
    </source>
</reference>
<accession>A0A1I4CBF0</accession>
<name>A0A1I4CBF0_9PROT</name>
<dbReference type="Pfam" id="PF03401">
    <property type="entry name" value="TctC"/>
    <property type="match status" value="1"/>
</dbReference>
<dbReference type="InterPro" id="IPR005064">
    <property type="entry name" value="BUG"/>
</dbReference>
<keyword evidence="2" id="KW-0732">Signal</keyword>
<feature type="signal peptide" evidence="2">
    <location>
        <begin position="1"/>
        <end position="23"/>
    </location>
</feature>
<dbReference type="PANTHER" id="PTHR42928">
    <property type="entry name" value="TRICARBOXYLATE-BINDING PROTEIN"/>
    <property type="match status" value="1"/>
</dbReference>
<dbReference type="AlphaFoldDB" id="A0A1I4CBF0"/>
<dbReference type="CDD" id="cd13578">
    <property type="entry name" value="PBP2_Bug27"/>
    <property type="match status" value="1"/>
</dbReference>
<organism evidence="3 4">
    <name type="scientific">Falsiroseomonas stagni DSM 19981</name>
    <dbReference type="NCBI Taxonomy" id="1123062"/>
    <lineage>
        <taxon>Bacteria</taxon>
        <taxon>Pseudomonadati</taxon>
        <taxon>Pseudomonadota</taxon>
        <taxon>Alphaproteobacteria</taxon>
        <taxon>Acetobacterales</taxon>
        <taxon>Roseomonadaceae</taxon>
        <taxon>Falsiroseomonas</taxon>
    </lineage>
</organism>
<dbReference type="Gene3D" id="3.40.190.10">
    <property type="entry name" value="Periplasmic binding protein-like II"/>
    <property type="match status" value="1"/>
</dbReference>
<dbReference type="Gene3D" id="3.40.190.150">
    <property type="entry name" value="Bordetella uptake gene, domain 1"/>
    <property type="match status" value="1"/>
</dbReference>
<dbReference type="InterPro" id="IPR042100">
    <property type="entry name" value="Bug_dom1"/>
</dbReference>
<feature type="chain" id="PRO_5011699152" evidence="2">
    <location>
        <begin position="24"/>
        <end position="325"/>
    </location>
</feature>
<evidence type="ECO:0000256" key="2">
    <source>
        <dbReference type="SAM" id="SignalP"/>
    </source>
</evidence>
<sequence length="325" mass="34519">MQATRRAVFGMGAGLALSSPALAQGTAPFPSRPIRFVVPFAPAGGSDIVARLLVEELAPRLGQPLVVENRPGQAASVGAAHVAQQPPDGYTILICTPGVQMTNPFLYSNLPYDAERGFTPIVHIAYLPNILVVHPSLPARSVAEFVAHARANPDRLSFSSTGPGSSSHLAMELFMSMSGTRMTHVPYRSSGQALTDLMAGRVDASLDSFAAMIPAVRAGSLRVLGISTERPLEDHPEIPAIAATLPGYEGTTLLYMVGPAGIPAPIVQRLNTAFNEVLALPRIRERFREMGMAASGGTPEELAQVIAEGRTKWRGVIERANVKLD</sequence>
<evidence type="ECO:0000313" key="4">
    <source>
        <dbReference type="Proteomes" id="UP000199473"/>
    </source>
</evidence>
<proteinExistence type="inferred from homology"/>
<protein>
    <submittedName>
        <fullName evidence="3">Tripartite-type tricarboxylate transporter, receptor component TctC</fullName>
    </submittedName>
</protein>
<evidence type="ECO:0000313" key="3">
    <source>
        <dbReference type="EMBL" id="SFK78472.1"/>
    </source>
</evidence>
<dbReference type="PIRSF" id="PIRSF017082">
    <property type="entry name" value="YflP"/>
    <property type="match status" value="1"/>
</dbReference>